<comment type="subcellular location">
    <subcellularLocation>
        <location evidence="1">Cell outer membrane</location>
        <topology evidence="1">Multi-pass membrane protein</topology>
    </subcellularLocation>
</comment>
<dbReference type="GO" id="GO:0009279">
    <property type="term" value="C:cell outer membrane"/>
    <property type="evidence" value="ECO:0007669"/>
    <property type="project" value="UniProtKB-SubCell"/>
</dbReference>
<evidence type="ECO:0000256" key="1">
    <source>
        <dbReference type="ARBA" id="ARBA00004571"/>
    </source>
</evidence>
<dbReference type="PANTHER" id="PTHR34501">
    <property type="entry name" value="PROTEIN YDDL-RELATED"/>
    <property type="match status" value="1"/>
</dbReference>
<evidence type="ECO:0000256" key="10">
    <source>
        <dbReference type="ARBA" id="ARBA00023237"/>
    </source>
</evidence>
<dbReference type="InterPro" id="IPR033900">
    <property type="entry name" value="Gram_neg_porin_domain"/>
</dbReference>
<dbReference type="InterPro" id="IPR002299">
    <property type="entry name" value="Porin_Neis"/>
</dbReference>
<dbReference type="GO" id="GO:0006811">
    <property type="term" value="P:monoatomic ion transport"/>
    <property type="evidence" value="ECO:0007669"/>
    <property type="project" value="UniProtKB-KW"/>
</dbReference>
<dbReference type="AlphaFoldDB" id="A0A9X8D3G7"/>
<dbReference type="PANTHER" id="PTHR34501:SF9">
    <property type="entry name" value="MAJOR OUTER MEMBRANE PROTEIN P.IA"/>
    <property type="match status" value="1"/>
</dbReference>
<dbReference type="GO" id="GO:0046930">
    <property type="term" value="C:pore complex"/>
    <property type="evidence" value="ECO:0007669"/>
    <property type="project" value="UniProtKB-KW"/>
</dbReference>
<evidence type="ECO:0000256" key="7">
    <source>
        <dbReference type="ARBA" id="ARBA00023065"/>
    </source>
</evidence>
<evidence type="ECO:0000313" key="14">
    <source>
        <dbReference type="Proteomes" id="UP000265619"/>
    </source>
</evidence>
<keyword evidence="8" id="KW-0626">Porin</keyword>
<dbReference type="EMBL" id="QXMN01000023">
    <property type="protein sequence ID" value="RIX77714.1"/>
    <property type="molecule type" value="Genomic_DNA"/>
</dbReference>
<keyword evidence="3" id="KW-0813">Transport</keyword>
<protein>
    <submittedName>
        <fullName evidence="13">Porin</fullName>
    </submittedName>
</protein>
<evidence type="ECO:0000256" key="11">
    <source>
        <dbReference type="SAM" id="SignalP"/>
    </source>
</evidence>
<comment type="subunit">
    <text evidence="2">Homotrimer.</text>
</comment>
<dbReference type="InterPro" id="IPR050298">
    <property type="entry name" value="Gram-neg_bact_OMP"/>
</dbReference>
<feature type="chain" id="PRO_5040752510" evidence="11">
    <location>
        <begin position="26"/>
        <end position="417"/>
    </location>
</feature>
<evidence type="ECO:0000313" key="13">
    <source>
        <dbReference type="EMBL" id="RIX77714.1"/>
    </source>
</evidence>
<dbReference type="PRINTS" id="PR00184">
    <property type="entry name" value="NEISSPPORIN"/>
</dbReference>
<dbReference type="Pfam" id="PF13609">
    <property type="entry name" value="Porin_4"/>
    <property type="match status" value="1"/>
</dbReference>
<evidence type="ECO:0000256" key="5">
    <source>
        <dbReference type="ARBA" id="ARBA00022692"/>
    </source>
</evidence>
<name>A0A9X8D3G7_9BURK</name>
<evidence type="ECO:0000256" key="6">
    <source>
        <dbReference type="ARBA" id="ARBA00022729"/>
    </source>
</evidence>
<dbReference type="OrthoDB" id="6975458at2"/>
<gene>
    <name evidence="13" type="ORF">D3H34_18265</name>
</gene>
<keyword evidence="10" id="KW-0998">Cell outer membrane</keyword>
<organism evidence="13 14">
    <name type="scientific">Acidovorax cavernicola</name>
    <dbReference type="NCBI Taxonomy" id="1675792"/>
    <lineage>
        <taxon>Bacteria</taxon>
        <taxon>Pseudomonadati</taxon>
        <taxon>Pseudomonadota</taxon>
        <taxon>Betaproteobacteria</taxon>
        <taxon>Burkholderiales</taxon>
        <taxon>Comamonadaceae</taxon>
        <taxon>Acidovorax</taxon>
    </lineage>
</organism>
<comment type="caution">
    <text evidence="13">The sequence shown here is derived from an EMBL/GenBank/DDBJ whole genome shotgun (WGS) entry which is preliminary data.</text>
</comment>
<keyword evidence="5" id="KW-0812">Transmembrane</keyword>
<feature type="domain" description="Porin" evidence="12">
    <location>
        <begin position="11"/>
        <end position="366"/>
    </location>
</feature>
<evidence type="ECO:0000256" key="3">
    <source>
        <dbReference type="ARBA" id="ARBA00022448"/>
    </source>
</evidence>
<evidence type="ECO:0000256" key="9">
    <source>
        <dbReference type="ARBA" id="ARBA00023136"/>
    </source>
</evidence>
<dbReference type="Proteomes" id="UP000265619">
    <property type="component" value="Unassembled WGS sequence"/>
</dbReference>
<feature type="signal peptide" evidence="11">
    <location>
        <begin position="1"/>
        <end position="25"/>
    </location>
</feature>
<reference evidence="13 14" key="1">
    <citation type="submission" date="2018-09" db="EMBL/GenBank/DDBJ databases">
        <title>Acidovorax cavernicola nov. sp. isolated from Gruta de las Maravillas (Aracena, Spain).</title>
        <authorList>
            <person name="Jurado V."/>
            <person name="Gutierrez-Patricio S."/>
            <person name="Gonzalez-Pimentel J.L."/>
            <person name="Miller A.Z."/>
            <person name="Laiz L."/>
            <person name="Saiz-Jimenez C."/>
        </authorList>
    </citation>
    <scope>NUCLEOTIDE SEQUENCE [LARGE SCALE GENOMIC DNA]</scope>
    <source>
        <strain evidence="13 14">1011MAR4D40.2</strain>
    </source>
</reference>
<dbReference type="RefSeq" id="WP_119555517.1">
    <property type="nucleotide sequence ID" value="NZ_QXMN01000023.1"/>
</dbReference>
<keyword evidence="14" id="KW-1185">Reference proteome</keyword>
<evidence type="ECO:0000256" key="2">
    <source>
        <dbReference type="ARBA" id="ARBA00011233"/>
    </source>
</evidence>
<keyword evidence="9" id="KW-0472">Membrane</keyword>
<sequence>MKKKTQKTLIAIAALATLATGPALAQSSLTLFGVVDAGISHYRTTSSSWNPLRPAELRQSQTVLSPSGNASSRIGFRGTEDLGGGLAASFWLEAPLNNDTGGGITNFGRRSTLSLSGPFGEVRLGRDYTASFWNDAVFDPFSVNGVGTNLIAVVNSNIAASRALATGGLLNGGLSAGTDSYLRTSNAVSYFLPPNLGGFYGQVQYALHENTKVSNTPDSPSKRGRYVGGRIGWASGPADVALGYGESTLASAAALSEKIKSLNLGASYDFGVVKVFGEWSRVRDVRNSAAPFANGSLRLSDRYDGLMAGVNVPLGAGVLRASYARVRFVNGLDLPDGNSSVNKLALGYVHNLSKRTALYASVARIHIANGRNNPTVMGVTPLVLSLPAIFPQPGYATTGGMQPHRALGYDVGIRMAF</sequence>
<dbReference type="SUPFAM" id="SSF56935">
    <property type="entry name" value="Porins"/>
    <property type="match status" value="1"/>
</dbReference>
<evidence type="ECO:0000259" key="12">
    <source>
        <dbReference type="Pfam" id="PF13609"/>
    </source>
</evidence>
<dbReference type="Gene3D" id="2.40.160.10">
    <property type="entry name" value="Porin"/>
    <property type="match status" value="1"/>
</dbReference>
<dbReference type="CDD" id="cd00342">
    <property type="entry name" value="gram_neg_porins"/>
    <property type="match status" value="1"/>
</dbReference>
<keyword evidence="4" id="KW-1134">Transmembrane beta strand</keyword>
<evidence type="ECO:0000256" key="8">
    <source>
        <dbReference type="ARBA" id="ARBA00023114"/>
    </source>
</evidence>
<accession>A0A9X8D3G7</accession>
<proteinExistence type="predicted"/>
<keyword evidence="6 11" id="KW-0732">Signal</keyword>
<keyword evidence="7" id="KW-0406">Ion transport</keyword>
<evidence type="ECO:0000256" key="4">
    <source>
        <dbReference type="ARBA" id="ARBA00022452"/>
    </source>
</evidence>
<dbReference type="GO" id="GO:0015288">
    <property type="term" value="F:porin activity"/>
    <property type="evidence" value="ECO:0007669"/>
    <property type="project" value="UniProtKB-KW"/>
</dbReference>
<dbReference type="InterPro" id="IPR023614">
    <property type="entry name" value="Porin_dom_sf"/>
</dbReference>